<dbReference type="Gene3D" id="3.30.70.660">
    <property type="entry name" value="Pseudouridine synthase I, catalytic domain, C-terminal subdomain"/>
    <property type="match status" value="1"/>
</dbReference>
<evidence type="ECO:0000313" key="11">
    <source>
        <dbReference type="Proteomes" id="UP000294613"/>
    </source>
</evidence>
<reference evidence="9 12" key="1">
    <citation type="journal article" date="2018" name="Int. J. Syst. Evol. Microbiol.">
        <title>Draft Genome Sequence of Faecalimonas umbilicata JCM 30896T, an Acetate-Producing Bacterium Isolated from Human Feces.</title>
        <authorList>
            <person name="Sakamoto M."/>
            <person name="Ikeyama N."/>
            <person name="Yuki M."/>
            <person name="Ohkuma M."/>
        </authorList>
    </citation>
    <scope>NUCLEOTIDE SEQUENCE [LARGE SCALE GENOMIC DNA]</scope>
    <source>
        <strain evidence="9 12">EGH7</strain>
    </source>
</reference>
<dbReference type="GO" id="GO:0031119">
    <property type="term" value="P:tRNA pseudouridine synthesis"/>
    <property type="evidence" value="ECO:0007669"/>
    <property type="project" value="UniProtKB-UniRule"/>
</dbReference>
<dbReference type="InterPro" id="IPR020094">
    <property type="entry name" value="TruA/RsuA/RluB/E/F_N"/>
</dbReference>
<evidence type="ECO:0000259" key="8">
    <source>
        <dbReference type="Pfam" id="PF01416"/>
    </source>
</evidence>
<feature type="domain" description="Pseudouridine synthase I TruA alpha/beta" evidence="8">
    <location>
        <begin position="3"/>
        <end position="100"/>
    </location>
</feature>
<keyword evidence="3 4" id="KW-0413">Isomerase</keyword>
<evidence type="ECO:0000256" key="4">
    <source>
        <dbReference type="HAMAP-Rule" id="MF_00171"/>
    </source>
</evidence>
<dbReference type="GO" id="GO:0003723">
    <property type="term" value="F:RNA binding"/>
    <property type="evidence" value="ECO:0007669"/>
    <property type="project" value="InterPro"/>
</dbReference>
<feature type="active site" description="Nucleophile" evidence="4 5">
    <location>
        <position position="48"/>
    </location>
</feature>
<evidence type="ECO:0000313" key="10">
    <source>
        <dbReference type="EMBL" id="TCS68852.1"/>
    </source>
</evidence>
<dbReference type="PANTHER" id="PTHR11142">
    <property type="entry name" value="PSEUDOURIDYLATE SYNTHASE"/>
    <property type="match status" value="1"/>
</dbReference>
<comment type="function">
    <text evidence="4">Formation of pseudouridine at positions 38, 39 and 40 in the anticodon stem and loop of transfer RNAs.</text>
</comment>
<keyword evidence="2 4" id="KW-0819">tRNA processing</keyword>
<dbReference type="FunFam" id="3.30.70.580:FF:000001">
    <property type="entry name" value="tRNA pseudouridine synthase A"/>
    <property type="match status" value="1"/>
</dbReference>
<organism evidence="10 11">
    <name type="scientific">Faecalimonas umbilicata</name>
    <dbReference type="NCBI Taxonomy" id="1912855"/>
    <lineage>
        <taxon>Bacteria</taxon>
        <taxon>Bacillati</taxon>
        <taxon>Bacillota</taxon>
        <taxon>Clostridia</taxon>
        <taxon>Lachnospirales</taxon>
        <taxon>Lachnospiraceae</taxon>
        <taxon>Faecalimonas</taxon>
    </lineage>
</organism>
<comment type="caution">
    <text evidence="4">Lacks conserved residue(s) required for the propagation of feature annotation.</text>
</comment>
<dbReference type="CDD" id="cd02570">
    <property type="entry name" value="PseudoU_synth_EcTruA"/>
    <property type="match status" value="1"/>
</dbReference>
<feature type="binding site" evidence="4 6">
    <location>
        <position position="106"/>
    </location>
    <ligand>
        <name>substrate</name>
    </ligand>
</feature>
<evidence type="ECO:0000256" key="3">
    <source>
        <dbReference type="ARBA" id="ARBA00023235"/>
    </source>
</evidence>
<evidence type="ECO:0000256" key="5">
    <source>
        <dbReference type="PIRSR" id="PIRSR001430-1"/>
    </source>
</evidence>
<evidence type="ECO:0000256" key="7">
    <source>
        <dbReference type="RuleBase" id="RU003792"/>
    </source>
</evidence>
<dbReference type="PIRSF" id="PIRSF001430">
    <property type="entry name" value="tRNA_psdUrid_synth"/>
    <property type="match status" value="1"/>
</dbReference>
<dbReference type="Proteomes" id="UP000702954">
    <property type="component" value="Unassembled WGS sequence"/>
</dbReference>
<dbReference type="HAMAP" id="MF_00171">
    <property type="entry name" value="TruA"/>
    <property type="match status" value="1"/>
</dbReference>
<dbReference type="SUPFAM" id="SSF55120">
    <property type="entry name" value="Pseudouridine synthase"/>
    <property type="match status" value="1"/>
</dbReference>
<comment type="similarity">
    <text evidence="1 4 7">Belongs to the tRNA pseudouridine synthase TruA family.</text>
</comment>
<evidence type="ECO:0000256" key="2">
    <source>
        <dbReference type="ARBA" id="ARBA00022694"/>
    </source>
</evidence>
<dbReference type="NCBIfam" id="TIGR00071">
    <property type="entry name" value="hisT_truA"/>
    <property type="match status" value="1"/>
</dbReference>
<dbReference type="PANTHER" id="PTHR11142:SF0">
    <property type="entry name" value="TRNA PSEUDOURIDINE SYNTHASE-LIKE 1"/>
    <property type="match status" value="1"/>
</dbReference>
<dbReference type="InterPro" id="IPR020103">
    <property type="entry name" value="PsdUridine_synth_cat_dom_sf"/>
</dbReference>
<dbReference type="GO" id="GO:0160147">
    <property type="term" value="F:tRNA pseudouridine(38-40) synthase activity"/>
    <property type="evidence" value="ECO:0007669"/>
    <property type="project" value="UniProtKB-EC"/>
</dbReference>
<dbReference type="Gene3D" id="3.30.70.580">
    <property type="entry name" value="Pseudouridine synthase I, catalytic domain, N-terminal subdomain"/>
    <property type="match status" value="1"/>
</dbReference>
<comment type="catalytic activity">
    <reaction evidence="4 7">
        <text>uridine(38/39/40) in tRNA = pseudouridine(38/39/40) in tRNA</text>
        <dbReference type="Rhea" id="RHEA:22376"/>
        <dbReference type="Rhea" id="RHEA-COMP:10085"/>
        <dbReference type="Rhea" id="RHEA-COMP:10087"/>
        <dbReference type="ChEBI" id="CHEBI:65314"/>
        <dbReference type="ChEBI" id="CHEBI:65315"/>
        <dbReference type="EC" id="5.4.99.12"/>
    </reaction>
</comment>
<dbReference type="InterPro" id="IPR020095">
    <property type="entry name" value="PsdUridine_synth_TruA_C"/>
</dbReference>
<evidence type="ECO:0000313" key="12">
    <source>
        <dbReference type="Proteomes" id="UP000702954"/>
    </source>
</evidence>
<dbReference type="Pfam" id="PF01416">
    <property type="entry name" value="PseudoU_synth_1"/>
    <property type="match status" value="2"/>
</dbReference>
<reference evidence="10 11" key="2">
    <citation type="submission" date="2019-03" db="EMBL/GenBank/DDBJ databases">
        <title>Genomic Encyclopedia of Type Strains, Phase IV (KMG-IV): sequencing the most valuable type-strain genomes for metagenomic binning, comparative biology and taxonomic classification.</title>
        <authorList>
            <person name="Goeker M."/>
        </authorList>
    </citation>
    <scope>NUCLEOTIDE SEQUENCE [LARGE SCALE GENOMIC DNA]</scope>
    <source>
        <strain evidence="10 11">DSM 103426</strain>
    </source>
</reference>
<sequence length="239" mass="27102">MTIAYDGGGYKGWQRLTNEPGTIQGTIERMLSEIEGSPVKISGSGRTDAGVHAKGQVAHVFLKTNEDPELLRQELNRMLPEDIRICRVESVSQSFHSRYSAVSKVYEYRIDQRSRADVFTRKYCYHRPVHLDLDRMRQAADHLTGTHDFGSFTDNKEADSVRTIFSIDIKKENEKLVLAFCGDGFLYHMVRILAGTLLEVGEGIRTPESVLEAFHHRDRSLTGFLAPAHGLCLREVNYK</sequence>
<protein>
    <recommendedName>
        <fullName evidence="4">tRNA pseudouridine synthase A</fullName>
        <ecNumber evidence="4">5.4.99.12</ecNumber>
    </recommendedName>
    <alternativeName>
        <fullName evidence="4">tRNA pseudouridine(38-40) synthase</fullName>
    </alternativeName>
    <alternativeName>
        <fullName evidence="4">tRNA pseudouridylate synthase I</fullName>
    </alternativeName>
    <alternativeName>
        <fullName evidence="4">tRNA-uridine isomerase I</fullName>
    </alternativeName>
</protein>
<evidence type="ECO:0000313" key="9">
    <source>
        <dbReference type="EMBL" id="GBU04269.1"/>
    </source>
</evidence>
<dbReference type="Proteomes" id="UP000294613">
    <property type="component" value="Unassembled WGS sequence"/>
</dbReference>
<evidence type="ECO:0000256" key="1">
    <source>
        <dbReference type="ARBA" id="ARBA00009375"/>
    </source>
</evidence>
<dbReference type="InterPro" id="IPR020097">
    <property type="entry name" value="PsdUridine_synth_TruA_a/b_dom"/>
</dbReference>
<proteinExistence type="inferred from homology"/>
<dbReference type="AlphaFoldDB" id="A0A4V2UQ67"/>
<comment type="caution">
    <text evidence="10">The sequence shown here is derived from an EMBL/GenBank/DDBJ whole genome shotgun (WGS) entry which is preliminary data.</text>
</comment>
<dbReference type="EMBL" id="BHEO01000002">
    <property type="protein sequence ID" value="GBU04269.1"/>
    <property type="molecule type" value="Genomic_DNA"/>
</dbReference>
<dbReference type="EC" id="5.4.99.12" evidence="4"/>
<gene>
    <name evidence="4" type="primary">truA</name>
    <name evidence="9" type="synonym">truA2_1</name>
    <name evidence="10" type="ORF">EDD74_10655</name>
    <name evidence="9" type="ORF">FAEUMB_08100</name>
</gene>
<name>A0A4V2UQ67_9FIRM</name>
<evidence type="ECO:0000256" key="6">
    <source>
        <dbReference type="PIRSR" id="PIRSR001430-2"/>
    </source>
</evidence>
<dbReference type="RefSeq" id="WP_243116169.1">
    <property type="nucleotide sequence ID" value="NZ_SLZV01000006.1"/>
</dbReference>
<accession>A0A4V2UQ67</accession>
<keyword evidence="12" id="KW-1185">Reference proteome</keyword>
<dbReference type="EMBL" id="SLZV01000006">
    <property type="protein sequence ID" value="TCS68852.1"/>
    <property type="molecule type" value="Genomic_DNA"/>
</dbReference>
<dbReference type="InterPro" id="IPR001406">
    <property type="entry name" value="PsdUridine_synth_TruA"/>
</dbReference>
<comment type="subunit">
    <text evidence="4">Homodimer.</text>
</comment>
<feature type="domain" description="Pseudouridine synthase I TruA alpha/beta" evidence="8">
    <location>
        <begin position="139"/>
        <end position="238"/>
    </location>
</feature>